<dbReference type="PRINTS" id="PR00455">
    <property type="entry name" value="HTHTETR"/>
</dbReference>
<feature type="DNA-binding region" description="H-T-H motif" evidence="3">
    <location>
        <begin position="25"/>
        <end position="44"/>
    </location>
</feature>
<dbReference type="SUPFAM" id="SSF46689">
    <property type="entry name" value="Homeodomain-like"/>
    <property type="match status" value="1"/>
</dbReference>
<evidence type="ECO:0000313" key="6">
    <source>
        <dbReference type="Proteomes" id="UP001364890"/>
    </source>
</evidence>
<dbReference type="EMBL" id="JBAWSY010000001">
    <property type="protein sequence ID" value="MEI4768300.1"/>
    <property type="molecule type" value="Genomic_DNA"/>
</dbReference>
<evidence type="ECO:0000256" key="2">
    <source>
        <dbReference type="ARBA" id="ARBA00023125"/>
    </source>
</evidence>
<dbReference type="PANTHER" id="PTHR43479:SF11">
    <property type="entry name" value="ACREF_ENVCD OPERON REPRESSOR-RELATED"/>
    <property type="match status" value="1"/>
</dbReference>
<proteinExistence type="predicted"/>
<dbReference type="InterPro" id="IPR009057">
    <property type="entry name" value="Homeodomain-like_sf"/>
</dbReference>
<dbReference type="PROSITE" id="PS50977">
    <property type="entry name" value="HTH_TETR_2"/>
    <property type="match status" value="1"/>
</dbReference>
<dbReference type="InterPro" id="IPR001647">
    <property type="entry name" value="HTH_TetR"/>
</dbReference>
<dbReference type="InterPro" id="IPR050624">
    <property type="entry name" value="HTH-type_Tx_Regulator"/>
</dbReference>
<dbReference type="PANTHER" id="PTHR43479">
    <property type="entry name" value="ACREF/ENVCD OPERON REPRESSOR-RELATED"/>
    <property type="match status" value="1"/>
</dbReference>
<dbReference type="Pfam" id="PF00440">
    <property type="entry name" value="TetR_N"/>
    <property type="match status" value="1"/>
</dbReference>
<reference evidence="5 6" key="1">
    <citation type="submission" date="2024-01" db="EMBL/GenBank/DDBJ databases">
        <title>Seven novel Bacillus-like species.</title>
        <authorList>
            <person name="Liu G."/>
        </authorList>
    </citation>
    <scope>NUCLEOTIDE SEQUENCE [LARGE SCALE GENOMIC DNA]</scope>
    <source>
        <strain evidence="5 6">FJAT-51614</strain>
    </source>
</reference>
<dbReference type="Proteomes" id="UP001364890">
    <property type="component" value="Unassembled WGS sequence"/>
</dbReference>
<name>A0ABU8EZV7_9BACI</name>
<keyword evidence="1" id="KW-0678">Repressor</keyword>
<dbReference type="PROSITE" id="PS01081">
    <property type="entry name" value="HTH_TETR_1"/>
    <property type="match status" value="1"/>
</dbReference>
<keyword evidence="2 3" id="KW-0238">DNA-binding</keyword>
<accession>A0ABU8EZV7</accession>
<dbReference type="RefSeq" id="WP_336495861.1">
    <property type="nucleotide sequence ID" value="NZ_JBAWSY010000001.1"/>
</dbReference>
<feature type="domain" description="HTH tetR-type" evidence="4">
    <location>
        <begin position="2"/>
        <end position="62"/>
    </location>
</feature>
<sequence length="294" mass="34423">MHTKKRNVLLAAQHLFIEKGFRSTSVRDIIDEAKISKGTFYNYFSSKNDCIVAIIENAREETLIKRRALDNPQNASDVNVLIEQLSVRMNIYQEQKLLHLFASIIHSQDIELRDLIKKNYFEEISWLSKRIVDIYGEQTKNVSTDCAVLALGMIQHLQHPWIKQGAKISFEQLIRFVMRRIEAIIYDMTETNDCLLNKSLFDLNKVDEIKSKKQVIEQLENFYLEEKEKMEQNVKQAIEYIAEELSREQPRLFLIEKIVPTITEAFNGTSLEQKSISLVYDLWQLLDKLGADYK</sequence>
<evidence type="ECO:0000313" key="5">
    <source>
        <dbReference type="EMBL" id="MEI4768300.1"/>
    </source>
</evidence>
<evidence type="ECO:0000259" key="4">
    <source>
        <dbReference type="PROSITE" id="PS50977"/>
    </source>
</evidence>
<gene>
    <name evidence="5" type="ORF">WAX74_01355</name>
</gene>
<dbReference type="InterPro" id="IPR023772">
    <property type="entry name" value="DNA-bd_HTH_TetR-type_CS"/>
</dbReference>
<keyword evidence="6" id="KW-1185">Reference proteome</keyword>
<comment type="caution">
    <text evidence="5">The sequence shown here is derived from an EMBL/GenBank/DDBJ whole genome shotgun (WGS) entry which is preliminary data.</text>
</comment>
<organism evidence="5 6">
    <name type="scientific">Psychrobacillus mangrovi</name>
    <dbReference type="NCBI Taxonomy" id="3117745"/>
    <lineage>
        <taxon>Bacteria</taxon>
        <taxon>Bacillati</taxon>
        <taxon>Bacillota</taxon>
        <taxon>Bacilli</taxon>
        <taxon>Bacillales</taxon>
        <taxon>Bacillaceae</taxon>
        <taxon>Psychrobacillus</taxon>
    </lineage>
</organism>
<evidence type="ECO:0000256" key="1">
    <source>
        <dbReference type="ARBA" id="ARBA00022491"/>
    </source>
</evidence>
<protein>
    <submittedName>
        <fullName evidence="5">TetR/AcrR family transcriptional regulator</fullName>
    </submittedName>
</protein>
<evidence type="ECO:0000256" key="3">
    <source>
        <dbReference type="PROSITE-ProRule" id="PRU00335"/>
    </source>
</evidence>
<dbReference type="Gene3D" id="1.10.357.10">
    <property type="entry name" value="Tetracycline Repressor, domain 2"/>
    <property type="match status" value="1"/>
</dbReference>